<evidence type="ECO:0000313" key="2">
    <source>
        <dbReference type="EMBL" id="KAJ2846004.1"/>
    </source>
</evidence>
<organism evidence="2 3">
    <name type="scientific">Coemansia brasiliensis</name>
    <dbReference type="NCBI Taxonomy" id="2650707"/>
    <lineage>
        <taxon>Eukaryota</taxon>
        <taxon>Fungi</taxon>
        <taxon>Fungi incertae sedis</taxon>
        <taxon>Zoopagomycota</taxon>
        <taxon>Kickxellomycotina</taxon>
        <taxon>Kickxellomycetes</taxon>
        <taxon>Kickxellales</taxon>
        <taxon>Kickxellaceae</taxon>
        <taxon>Coemansia</taxon>
    </lineage>
</organism>
<gene>
    <name evidence="2" type="ORF">IWW36_004551</name>
</gene>
<reference evidence="2" key="1">
    <citation type="submission" date="2022-07" db="EMBL/GenBank/DDBJ databases">
        <title>Phylogenomic reconstructions and comparative analyses of Kickxellomycotina fungi.</title>
        <authorList>
            <person name="Reynolds N.K."/>
            <person name="Stajich J.E."/>
            <person name="Barry K."/>
            <person name="Grigoriev I.V."/>
            <person name="Crous P."/>
            <person name="Smith M.E."/>
        </authorList>
    </citation>
    <scope>NUCLEOTIDE SEQUENCE</scope>
    <source>
        <strain evidence="2">NRRL 1566</strain>
    </source>
</reference>
<keyword evidence="3" id="KW-1185">Reference proteome</keyword>
<proteinExistence type="predicted"/>
<name>A0A9W8I9I9_9FUNG</name>
<evidence type="ECO:0000256" key="1">
    <source>
        <dbReference type="SAM" id="MobiDB-lite"/>
    </source>
</evidence>
<comment type="caution">
    <text evidence="2">The sequence shown here is derived from an EMBL/GenBank/DDBJ whole genome shotgun (WGS) entry which is preliminary data.</text>
</comment>
<feature type="region of interest" description="Disordered" evidence="1">
    <location>
        <begin position="1"/>
        <end position="42"/>
    </location>
</feature>
<dbReference type="OrthoDB" id="19311at2759"/>
<dbReference type="EMBL" id="JANBUW010000648">
    <property type="protein sequence ID" value="KAJ2846004.1"/>
    <property type="molecule type" value="Genomic_DNA"/>
</dbReference>
<accession>A0A9W8I9I9</accession>
<dbReference type="Proteomes" id="UP001139887">
    <property type="component" value="Unassembled WGS sequence"/>
</dbReference>
<protein>
    <submittedName>
        <fullName evidence="2">Uncharacterized protein</fullName>
    </submittedName>
</protein>
<sequence>MFKRKNIQPNSSWTLSSNHPLLDENDTDPLPTEYGDKSSLPPSFQMSVSETFIAKLKDTAHSRQCSELSWFNAKTPASTRLCELISFLDQCQVNEKVWIYVRFRELIFSIAYETFVYEVDYLNSLPERVLSPSAAIMDDLWTPFICINRLIELMPRLLATGWKQPEIENMLIVLLDHGNNQDVRIFGFYTLTLYMVALNGTYSETTTDLFTNSLSLRAFSYVDMPEASKIAGDIMCVIASGINIPDIGCGQRSISGFKEGRSSICPVLQDVKYPMNPQGILALRMLRNLLMLMSYLASLLPDPQAAHIEYYNLGLICYNIKPSKFSWQQFMAIYDIPHSAPLLAMSFHDIRSSLNSIYQLFRRSYLSWIYPSEEGQYI</sequence>
<feature type="compositionally biased region" description="Polar residues" evidence="1">
    <location>
        <begin position="7"/>
        <end position="19"/>
    </location>
</feature>
<evidence type="ECO:0000313" key="3">
    <source>
        <dbReference type="Proteomes" id="UP001139887"/>
    </source>
</evidence>
<dbReference type="AlphaFoldDB" id="A0A9W8I9I9"/>